<proteinExistence type="predicted"/>
<dbReference type="Pfam" id="PF22241">
    <property type="entry name" value="PSMD12-CSN4_N"/>
    <property type="match status" value="1"/>
</dbReference>
<evidence type="ECO:0000259" key="2">
    <source>
        <dbReference type="Pfam" id="PF22241"/>
    </source>
</evidence>
<evidence type="ECO:0000256" key="1">
    <source>
        <dbReference type="SAM" id="Coils"/>
    </source>
</evidence>
<keyword evidence="4" id="KW-1185">Reference proteome</keyword>
<dbReference type="GO" id="GO:0008541">
    <property type="term" value="C:proteasome regulatory particle, lid subcomplex"/>
    <property type="evidence" value="ECO:0007669"/>
    <property type="project" value="TreeGrafter"/>
</dbReference>
<accession>L9JFY9</accession>
<dbReference type="AlphaFoldDB" id="L9JFY9"/>
<organism evidence="3 4">
    <name type="scientific">Tupaia chinensis</name>
    <name type="common">Chinese tree shrew</name>
    <name type="synonym">Tupaia belangeri chinensis</name>
    <dbReference type="NCBI Taxonomy" id="246437"/>
    <lineage>
        <taxon>Eukaryota</taxon>
        <taxon>Metazoa</taxon>
        <taxon>Chordata</taxon>
        <taxon>Craniata</taxon>
        <taxon>Vertebrata</taxon>
        <taxon>Euteleostomi</taxon>
        <taxon>Mammalia</taxon>
        <taxon>Eutheria</taxon>
        <taxon>Euarchontoglires</taxon>
        <taxon>Scandentia</taxon>
        <taxon>Tupaiidae</taxon>
        <taxon>Tupaia</taxon>
    </lineage>
</organism>
<keyword evidence="1" id="KW-0175">Coiled coil</keyword>
<keyword evidence="3" id="KW-0647">Proteasome</keyword>
<dbReference type="InParanoid" id="L9JFY9"/>
<dbReference type="Proteomes" id="UP000011518">
    <property type="component" value="Unassembled WGS sequence"/>
</dbReference>
<feature type="domain" description="PSMD12/CSN4-like N-terminal" evidence="2">
    <location>
        <begin position="69"/>
        <end position="207"/>
    </location>
</feature>
<evidence type="ECO:0000313" key="3">
    <source>
        <dbReference type="EMBL" id="ELW47932.1"/>
    </source>
</evidence>
<dbReference type="EMBL" id="KB321084">
    <property type="protein sequence ID" value="ELW47932.1"/>
    <property type="molecule type" value="Genomic_DNA"/>
</dbReference>
<dbReference type="GO" id="GO:0005737">
    <property type="term" value="C:cytoplasm"/>
    <property type="evidence" value="ECO:0007669"/>
    <property type="project" value="TreeGrafter"/>
</dbReference>
<protein>
    <submittedName>
        <fullName evidence="3">26S proteasome non-ATPase regulatory subunit 12</fullName>
    </submittedName>
</protein>
<feature type="coiled-coil region" evidence="1">
    <location>
        <begin position="162"/>
        <end position="199"/>
    </location>
</feature>
<evidence type="ECO:0000313" key="4">
    <source>
        <dbReference type="Proteomes" id="UP000011518"/>
    </source>
</evidence>
<dbReference type="STRING" id="246437.L9JFY9"/>
<dbReference type="PANTHER" id="PTHR10855">
    <property type="entry name" value="26S PROTEASOME NON-ATPASE REGULATORY SUBUNIT 12/COP9 SIGNALOSOME COMPLEX SUBUNIT 4"/>
    <property type="match status" value="1"/>
</dbReference>
<name>L9JFY9_TUPCH</name>
<sequence length="208" mass="24061">MLFIRIKATQRTWIFNWAPTFPVKNMMHEMSSKNEIRAGRKKVEVDYSTTVDQWLPKYEKLAKEGRPQEVIKTLVSLEKQIRTTSDMVSTSGILVVVVKMCYEAKEWDLLNENIMLLSKRRSLLKQAVVKMVQQCCIYVEEITDLSVKLRLSDTLQMVTEGKTDVEIECARLTKALANIKEQNGDKKEATSILQELQVETCELIEKEK</sequence>
<reference evidence="4" key="1">
    <citation type="submission" date="2012-07" db="EMBL/GenBank/DDBJ databases">
        <title>Genome of the Chinese tree shrew, a rising model animal genetically related to primates.</title>
        <authorList>
            <person name="Zhang G."/>
            <person name="Fan Y."/>
            <person name="Yao Y."/>
            <person name="Huang Z."/>
        </authorList>
    </citation>
    <scope>NUCLEOTIDE SEQUENCE [LARGE SCALE GENOMIC DNA]</scope>
</reference>
<dbReference type="PANTHER" id="PTHR10855:SF1">
    <property type="entry name" value="26S PROTEASOME NON-ATPASE REGULATORY SUBUNIT 12"/>
    <property type="match status" value="1"/>
</dbReference>
<gene>
    <name evidence="3" type="ORF">TREES_T100007922</name>
</gene>
<reference evidence="4" key="2">
    <citation type="journal article" date="2013" name="Nat. Commun.">
        <title>Genome of the Chinese tree shrew.</title>
        <authorList>
            <person name="Fan Y."/>
            <person name="Huang Z.Y."/>
            <person name="Cao C.C."/>
            <person name="Chen C.S."/>
            <person name="Chen Y.X."/>
            <person name="Fan D.D."/>
            <person name="He J."/>
            <person name="Hou H.L."/>
            <person name="Hu L."/>
            <person name="Hu X.T."/>
            <person name="Jiang X.T."/>
            <person name="Lai R."/>
            <person name="Lang Y.S."/>
            <person name="Liang B."/>
            <person name="Liao S.G."/>
            <person name="Mu D."/>
            <person name="Ma Y.Y."/>
            <person name="Niu Y.Y."/>
            <person name="Sun X.Q."/>
            <person name="Xia J.Q."/>
            <person name="Xiao J."/>
            <person name="Xiong Z.Q."/>
            <person name="Xu L."/>
            <person name="Yang L."/>
            <person name="Zhang Y."/>
            <person name="Zhao W."/>
            <person name="Zhao X.D."/>
            <person name="Zheng Y.T."/>
            <person name="Zhou J.M."/>
            <person name="Zhu Y.B."/>
            <person name="Zhang G.J."/>
            <person name="Wang J."/>
            <person name="Yao Y.G."/>
        </authorList>
    </citation>
    <scope>NUCLEOTIDE SEQUENCE [LARGE SCALE GENOMIC DNA]</scope>
</reference>
<dbReference type="InterPro" id="IPR040134">
    <property type="entry name" value="PSMD12/CSN4"/>
</dbReference>
<dbReference type="InterPro" id="IPR054559">
    <property type="entry name" value="PSMD12-CSN4-like_N"/>
</dbReference>